<dbReference type="GO" id="GO:0005829">
    <property type="term" value="C:cytosol"/>
    <property type="evidence" value="ECO:0007669"/>
    <property type="project" value="TreeGrafter"/>
</dbReference>
<evidence type="ECO:0000259" key="6">
    <source>
        <dbReference type="SMART" id="SM01182"/>
    </source>
</evidence>
<dbReference type="AlphaFoldDB" id="A0AAD5Y8R4"/>
<dbReference type="PROSITE" id="PS00824">
    <property type="entry name" value="EF1BD_1"/>
    <property type="match status" value="1"/>
</dbReference>
<evidence type="ECO:0000256" key="2">
    <source>
        <dbReference type="ARBA" id="ARBA00022768"/>
    </source>
</evidence>
<dbReference type="SUPFAM" id="SSF47616">
    <property type="entry name" value="GST C-terminal domain-like"/>
    <property type="match status" value="1"/>
</dbReference>
<feature type="domain" description="Elongation factor 1 beta central acidic region eukaryote" evidence="6">
    <location>
        <begin position="103"/>
        <end position="129"/>
    </location>
</feature>
<dbReference type="PANTHER" id="PTHR11595:SF21">
    <property type="entry name" value="ELONGATION FACTOR 1-BETA"/>
    <property type="match status" value="1"/>
</dbReference>
<dbReference type="FunFam" id="3.30.70.60:FF:000001">
    <property type="entry name" value="Elongation factor 1-beta 1 like"/>
    <property type="match status" value="1"/>
</dbReference>
<feature type="region of interest" description="Disordered" evidence="4">
    <location>
        <begin position="501"/>
        <end position="531"/>
    </location>
</feature>
<keyword evidence="3" id="KW-0648">Protein biosynthesis</keyword>
<feature type="domain" description="Translation elongation factor EF1B beta/delta subunit guanine nucleotide exchange" evidence="5">
    <location>
        <begin position="139"/>
        <end position="226"/>
    </location>
</feature>
<comment type="similarity">
    <text evidence="1">Belongs to the EF-1-beta/EF-1-delta family.</text>
</comment>
<dbReference type="EMBL" id="JADGKB010000029">
    <property type="protein sequence ID" value="KAJ3258262.1"/>
    <property type="molecule type" value="Genomic_DNA"/>
</dbReference>
<feature type="compositionally biased region" description="Basic and acidic residues" evidence="4">
    <location>
        <begin position="507"/>
        <end position="516"/>
    </location>
</feature>
<dbReference type="InterPro" id="IPR036219">
    <property type="entry name" value="eEF-1beta-like_sf"/>
</dbReference>
<name>A0AAD5Y8R4_9FUNG</name>
<evidence type="ECO:0000313" key="8">
    <source>
        <dbReference type="Proteomes" id="UP001210925"/>
    </source>
</evidence>
<feature type="compositionally biased region" description="Acidic residues" evidence="4">
    <location>
        <begin position="94"/>
        <end position="114"/>
    </location>
</feature>
<dbReference type="InterPro" id="IPR049720">
    <property type="entry name" value="EF1B_bsu/dsu"/>
</dbReference>
<dbReference type="PROSITE" id="PS00825">
    <property type="entry name" value="EF1BD_2"/>
    <property type="match status" value="1"/>
</dbReference>
<dbReference type="GO" id="GO:0005085">
    <property type="term" value="F:guanyl-nucleotide exchange factor activity"/>
    <property type="evidence" value="ECO:0007669"/>
    <property type="project" value="TreeGrafter"/>
</dbReference>
<sequence length="531" mass="60107">MPEFTNLDKDAKALDDYLLDKSYIEGYTPSQADVAVYEQFKSAPAAKYVNATRWYNHLSSYTAAEFKAFPGTKPAAKAAPAPAKAAPAKKEEAKEEDDDDLDLFGSDDEEDEENERIKAERVAEYNRKKAAGKPRPDAKSMIIFDVKPWDDETDMKALTDGVLAIKKEGLLWGTNKLVPIGYGIKKLTITAVVVDDLVGTDDIIDEITESLADYVQSVDIVAFNKLMNANYDLWAQNFSHVGDNNGHKFVKDGPRDYIMYGSGRVYVEKMYGLVRLEARHDWIEYFIDKLTIGKVYDKVTINCVLNSDESDDITFAILPKDTAASILKKRWDLDNFPKPRDLQGFPKQVYTLMTDAPEFTSRIWELPSLKKALWGSVGKDENGNDASGYPIVEQISLSNLPPYKPEKLEDLTHPKTLQLVFRIPELNDESLALQSIASQVAFDIIDTIGKYGRLSAEGKQKAKRLRAAAEQTILKQFEEERKRELADKKVAEKKQLLENIQKLSPESQRKAEEKLKKKEQKKQQAKKMKRI</sequence>
<dbReference type="PANTHER" id="PTHR11595">
    <property type="entry name" value="EF-HAND AND COILED-COIL DOMAIN-CONTAINING FAMILY MEMBER"/>
    <property type="match status" value="1"/>
</dbReference>
<comment type="caution">
    <text evidence="7">The sequence shown here is derived from an EMBL/GenBank/DDBJ whole genome shotgun (WGS) entry which is preliminary data.</text>
</comment>
<dbReference type="GO" id="GO:0005783">
    <property type="term" value="C:endoplasmic reticulum"/>
    <property type="evidence" value="ECO:0007669"/>
    <property type="project" value="InterPro"/>
</dbReference>
<accession>A0AAD5Y8R4</accession>
<dbReference type="GO" id="GO:0003746">
    <property type="term" value="F:translation elongation factor activity"/>
    <property type="evidence" value="ECO:0007669"/>
    <property type="project" value="UniProtKB-KW"/>
</dbReference>
<proteinExistence type="inferred from homology"/>
<evidence type="ECO:0000313" key="7">
    <source>
        <dbReference type="EMBL" id="KAJ3258262.1"/>
    </source>
</evidence>
<dbReference type="SMART" id="SM00888">
    <property type="entry name" value="EF1_GNE"/>
    <property type="match status" value="1"/>
</dbReference>
<feature type="region of interest" description="Disordered" evidence="4">
    <location>
        <begin position="73"/>
        <end position="116"/>
    </location>
</feature>
<reference evidence="7" key="1">
    <citation type="submission" date="2020-05" db="EMBL/GenBank/DDBJ databases">
        <title>Phylogenomic resolution of chytrid fungi.</title>
        <authorList>
            <person name="Stajich J.E."/>
            <person name="Amses K."/>
            <person name="Simmons R."/>
            <person name="Seto K."/>
            <person name="Myers J."/>
            <person name="Bonds A."/>
            <person name="Quandt C.A."/>
            <person name="Barry K."/>
            <person name="Liu P."/>
            <person name="Grigoriev I."/>
            <person name="Longcore J.E."/>
            <person name="James T.Y."/>
        </authorList>
    </citation>
    <scope>NUCLEOTIDE SEQUENCE</scope>
    <source>
        <strain evidence="7">PLAUS21</strain>
    </source>
</reference>
<dbReference type="InterPro" id="IPR036282">
    <property type="entry name" value="Glutathione-S-Trfase_C_sf"/>
</dbReference>
<dbReference type="SUPFAM" id="SSF54984">
    <property type="entry name" value="eEF-1beta-like"/>
    <property type="match status" value="1"/>
</dbReference>
<dbReference type="Gene3D" id="1.20.1050.130">
    <property type="match status" value="1"/>
</dbReference>
<dbReference type="Pfam" id="PF10587">
    <property type="entry name" value="EF-1_beta_acid"/>
    <property type="match status" value="1"/>
</dbReference>
<gene>
    <name evidence="7" type="primary">EFB1</name>
    <name evidence="7" type="ORF">HK103_003743</name>
</gene>
<dbReference type="InterPro" id="IPR014038">
    <property type="entry name" value="EF1B_bsu/dsu_GNE"/>
</dbReference>
<dbReference type="Proteomes" id="UP001210925">
    <property type="component" value="Unassembled WGS sequence"/>
</dbReference>
<keyword evidence="8" id="KW-1185">Reference proteome</keyword>
<organism evidence="7 8">
    <name type="scientific">Boothiomyces macroporosus</name>
    <dbReference type="NCBI Taxonomy" id="261099"/>
    <lineage>
        <taxon>Eukaryota</taxon>
        <taxon>Fungi</taxon>
        <taxon>Fungi incertae sedis</taxon>
        <taxon>Chytridiomycota</taxon>
        <taxon>Chytridiomycota incertae sedis</taxon>
        <taxon>Chytridiomycetes</taxon>
        <taxon>Rhizophydiales</taxon>
        <taxon>Terramycetaceae</taxon>
        <taxon>Boothiomyces</taxon>
    </lineage>
</organism>
<evidence type="ECO:0000256" key="4">
    <source>
        <dbReference type="SAM" id="MobiDB-lite"/>
    </source>
</evidence>
<evidence type="ECO:0000256" key="3">
    <source>
        <dbReference type="ARBA" id="ARBA00022917"/>
    </source>
</evidence>
<evidence type="ECO:0000256" key="1">
    <source>
        <dbReference type="ARBA" id="ARBA00007411"/>
    </source>
</evidence>
<feature type="compositionally biased region" description="Basic residues" evidence="4">
    <location>
        <begin position="517"/>
        <end position="531"/>
    </location>
</feature>
<dbReference type="Pfam" id="PF07946">
    <property type="entry name" value="CCDC47"/>
    <property type="match status" value="1"/>
</dbReference>
<dbReference type="InterPro" id="IPR001326">
    <property type="entry name" value="Transl_elong_EF1B_B/D_CS"/>
</dbReference>
<protein>
    <submittedName>
        <fullName evidence="7">Translation elongation factor 1 beta</fullName>
    </submittedName>
</protein>
<dbReference type="CDD" id="cd00292">
    <property type="entry name" value="EF1B"/>
    <property type="match status" value="1"/>
</dbReference>
<dbReference type="GO" id="GO:0005509">
    <property type="term" value="F:calcium ion binding"/>
    <property type="evidence" value="ECO:0007669"/>
    <property type="project" value="InterPro"/>
</dbReference>
<evidence type="ECO:0000259" key="5">
    <source>
        <dbReference type="SMART" id="SM00888"/>
    </source>
</evidence>
<dbReference type="InterPro" id="IPR018940">
    <property type="entry name" value="EF-1_beta_acid_region_euk"/>
</dbReference>
<dbReference type="GO" id="GO:0032469">
    <property type="term" value="P:endoplasmic reticulum calcium ion homeostasis"/>
    <property type="evidence" value="ECO:0007669"/>
    <property type="project" value="InterPro"/>
</dbReference>
<feature type="compositionally biased region" description="Low complexity" evidence="4">
    <location>
        <begin position="73"/>
        <end position="86"/>
    </location>
</feature>
<dbReference type="SMART" id="SM01182">
    <property type="entry name" value="EF-1_beta_acid"/>
    <property type="match status" value="1"/>
</dbReference>
<dbReference type="InterPro" id="IPR014717">
    <property type="entry name" value="Transl_elong_EF1B/ribsomal_bS6"/>
</dbReference>
<keyword evidence="2 7" id="KW-0251">Elongation factor</keyword>
<dbReference type="GO" id="GO:0005853">
    <property type="term" value="C:eukaryotic translation elongation factor 1 complex"/>
    <property type="evidence" value="ECO:0007669"/>
    <property type="project" value="InterPro"/>
</dbReference>
<dbReference type="InterPro" id="IPR012879">
    <property type="entry name" value="CCDC47"/>
</dbReference>
<dbReference type="Gene3D" id="3.30.70.60">
    <property type="match status" value="1"/>
</dbReference>